<feature type="active site" description="O-isoaspartyl threonine intermediate" evidence="5">
    <location>
        <position position="12"/>
    </location>
</feature>
<evidence type="ECO:0000256" key="5">
    <source>
        <dbReference type="PIRSR" id="PIRSR001220-1"/>
    </source>
</evidence>
<feature type="binding site" evidence="6">
    <location>
        <position position="54"/>
    </location>
    <ligand>
        <name>substrate</name>
    </ligand>
</feature>
<dbReference type="CDD" id="cd08963">
    <property type="entry name" value="L-asparaginase_I"/>
    <property type="match status" value="1"/>
</dbReference>
<dbReference type="PROSITE" id="PS00917">
    <property type="entry name" value="ASN_GLN_ASE_2"/>
    <property type="match status" value="1"/>
</dbReference>
<evidence type="ECO:0000259" key="9">
    <source>
        <dbReference type="Pfam" id="PF00710"/>
    </source>
</evidence>
<dbReference type="InterPro" id="IPR027473">
    <property type="entry name" value="L-asparaginase_C"/>
</dbReference>
<dbReference type="InterPro" id="IPR040919">
    <property type="entry name" value="Asparaginase_C"/>
</dbReference>
<dbReference type="SFLD" id="SFLDS00057">
    <property type="entry name" value="Glutaminase/Asparaginase"/>
    <property type="match status" value="1"/>
</dbReference>
<dbReference type="Pfam" id="PF17763">
    <property type="entry name" value="Asparaginase_C"/>
    <property type="match status" value="1"/>
</dbReference>
<dbReference type="SMART" id="SM00870">
    <property type="entry name" value="Asparaginase"/>
    <property type="match status" value="1"/>
</dbReference>
<evidence type="ECO:0000256" key="2">
    <source>
        <dbReference type="ARBA" id="ARBA00012920"/>
    </source>
</evidence>
<feature type="active site" evidence="8">
    <location>
        <position position="85"/>
    </location>
</feature>
<dbReference type="NCBIfam" id="TIGR00519">
    <property type="entry name" value="asnASE_I"/>
    <property type="match status" value="1"/>
</dbReference>
<dbReference type="PROSITE" id="PS51732">
    <property type="entry name" value="ASN_GLN_ASE_3"/>
    <property type="match status" value="1"/>
</dbReference>
<protein>
    <recommendedName>
        <fullName evidence="2">asparaginase</fullName>
        <ecNumber evidence="2">3.5.1.1</ecNumber>
    </recommendedName>
</protein>
<reference evidence="11" key="1">
    <citation type="submission" date="2014-04" db="EMBL/GenBank/DDBJ databases">
        <title>Asparaginase gene.</title>
        <authorList>
            <person name="Shukla D."/>
            <person name="Shrivastav V.K."/>
            <person name="Upreti M.K."/>
            <person name="Shrivastav A."/>
        </authorList>
    </citation>
    <scope>NUCLEOTIDE SEQUENCE</scope>
    <source>
        <strain evidence="11">CLS01</strain>
    </source>
</reference>
<dbReference type="PANTHER" id="PTHR11707:SF28">
    <property type="entry name" value="60 KDA LYSOPHOSPHOLIPASE"/>
    <property type="match status" value="1"/>
</dbReference>
<comment type="catalytic activity">
    <reaction evidence="4">
        <text>L-asparagine + H2O = L-aspartate + NH4(+)</text>
        <dbReference type="Rhea" id="RHEA:21016"/>
        <dbReference type="ChEBI" id="CHEBI:15377"/>
        <dbReference type="ChEBI" id="CHEBI:28938"/>
        <dbReference type="ChEBI" id="CHEBI:29991"/>
        <dbReference type="ChEBI" id="CHEBI:58048"/>
        <dbReference type="EC" id="3.5.1.1"/>
    </reaction>
</comment>
<feature type="domain" description="L-asparaginase N-terminal" evidence="9">
    <location>
        <begin position="3"/>
        <end position="186"/>
    </location>
</feature>
<evidence type="ECO:0000256" key="4">
    <source>
        <dbReference type="ARBA" id="ARBA00049366"/>
    </source>
</evidence>
<evidence type="ECO:0000256" key="6">
    <source>
        <dbReference type="PIRSR" id="PIRSR001220-2"/>
    </source>
</evidence>
<evidence type="ECO:0000313" key="11">
    <source>
        <dbReference type="EMBL" id="AHZ45112.1"/>
    </source>
</evidence>
<keyword evidence="3" id="KW-0378">Hydrolase</keyword>
<dbReference type="AlphaFoldDB" id="A0A024DCD4"/>
<dbReference type="PANTHER" id="PTHR11707">
    <property type="entry name" value="L-ASPARAGINASE"/>
    <property type="match status" value="1"/>
</dbReference>
<dbReference type="InterPro" id="IPR037152">
    <property type="entry name" value="L-asparaginase_N_sf"/>
</dbReference>
<dbReference type="PRINTS" id="PR00139">
    <property type="entry name" value="ASNGLNASE"/>
</dbReference>
<sequence>MKKLLMLTTGGTIASVEGENGLAPGVKADELLSYVSKLDNDYTMETQSLMNIDSTNMQPEYWVEIAEAVKENYDAYDGFVITHGTDTMAYTSAALSYMLQHAKKPIVITGSQIPMTFQLTDAKKNITDAIRFACEGVGGVYVVFDGRVIQGTRAIKLRTKSYDAFESINYPYIAFINEDGIEYNKQVTEPENDTFTVDTSLCTDVCLLKLHPGLKPEMFDALKSMYKGIVIESYGSGGVPFEGRDILSKVNELIESGIVVVITTQCLEEGEDMSIYEVGRRVNQDLIIRSRNMNTEAIVPKLMWTLGQSSDLKLDKRRMQTPIADDVVLSHDDVVL</sequence>
<dbReference type="Pfam" id="PF00710">
    <property type="entry name" value="Asparaginase"/>
    <property type="match status" value="1"/>
</dbReference>
<evidence type="ECO:0000256" key="1">
    <source>
        <dbReference type="ARBA" id="ARBA00010518"/>
    </source>
</evidence>
<dbReference type="PIRSF" id="PIRSF001220">
    <property type="entry name" value="L-ASNase_gatD"/>
    <property type="match status" value="1"/>
</dbReference>
<dbReference type="InterPro" id="IPR020827">
    <property type="entry name" value="Asparaginase/glutaminase_AS1"/>
</dbReference>
<evidence type="ECO:0000256" key="8">
    <source>
        <dbReference type="PROSITE-ProRule" id="PRU10100"/>
    </source>
</evidence>
<proteinExistence type="inferred from homology"/>
<evidence type="ECO:0000259" key="10">
    <source>
        <dbReference type="Pfam" id="PF17763"/>
    </source>
</evidence>
<dbReference type="FunFam" id="3.40.50.1170:FF:000001">
    <property type="entry name" value="L-asparaginase 2"/>
    <property type="match status" value="1"/>
</dbReference>
<evidence type="ECO:0000256" key="3">
    <source>
        <dbReference type="ARBA" id="ARBA00022801"/>
    </source>
</evidence>
<feature type="binding site" evidence="6">
    <location>
        <begin position="85"/>
        <end position="86"/>
    </location>
    <ligand>
        <name>substrate</name>
    </ligand>
</feature>
<organism evidence="11">
    <name type="scientific">Lactobacillus crispatus</name>
    <dbReference type="NCBI Taxonomy" id="47770"/>
    <lineage>
        <taxon>Bacteria</taxon>
        <taxon>Bacillati</taxon>
        <taxon>Bacillota</taxon>
        <taxon>Bacilli</taxon>
        <taxon>Lactobacillales</taxon>
        <taxon>Lactobacillaceae</taxon>
        <taxon>Lactobacillus</taxon>
    </lineage>
</organism>
<comment type="similarity">
    <text evidence="1">Belongs to the asparaginase 1 family.</text>
</comment>
<accession>A0A024DCD4</accession>
<dbReference type="InterPro" id="IPR027474">
    <property type="entry name" value="L-asparaginase_N"/>
</dbReference>
<feature type="active site" evidence="7">
    <location>
        <position position="12"/>
    </location>
</feature>
<dbReference type="EMBL" id="KJ734868">
    <property type="protein sequence ID" value="AHZ45112.1"/>
    <property type="molecule type" value="Genomic_DNA"/>
</dbReference>
<dbReference type="InterPro" id="IPR006033">
    <property type="entry name" value="AsnA_fam"/>
</dbReference>
<dbReference type="GO" id="GO:0004067">
    <property type="term" value="F:asparaginase activity"/>
    <property type="evidence" value="ECO:0007669"/>
    <property type="project" value="UniProtKB-UniRule"/>
</dbReference>
<dbReference type="InterPro" id="IPR036152">
    <property type="entry name" value="Asp/glu_Ase-like_sf"/>
</dbReference>
<dbReference type="GO" id="GO:0006520">
    <property type="term" value="P:amino acid metabolic process"/>
    <property type="evidence" value="ECO:0007669"/>
    <property type="project" value="InterPro"/>
</dbReference>
<dbReference type="PROSITE" id="PS00144">
    <property type="entry name" value="ASN_GLN_ASE_1"/>
    <property type="match status" value="1"/>
</dbReference>
<feature type="domain" description="Asparaginase/glutaminase C-terminal" evidence="10">
    <location>
        <begin position="204"/>
        <end position="313"/>
    </location>
</feature>
<name>A0A024DCD4_9LACO</name>
<evidence type="ECO:0000256" key="7">
    <source>
        <dbReference type="PROSITE-ProRule" id="PRU10099"/>
    </source>
</evidence>
<dbReference type="InterPro" id="IPR041725">
    <property type="entry name" value="L-asparaginase_I"/>
</dbReference>
<dbReference type="SUPFAM" id="SSF53774">
    <property type="entry name" value="Glutaminase/Asparaginase"/>
    <property type="match status" value="1"/>
</dbReference>
<dbReference type="InterPro" id="IPR006034">
    <property type="entry name" value="Asparaginase/glutaminase-like"/>
</dbReference>
<dbReference type="EC" id="3.5.1.1" evidence="2"/>
<dbReference type="PIRSF" id="PIRSF500176">
    <property type="entry name" value="L_ASNase"/>
    <property type="match status" value="1"/>
</dbReference>
<dbReference type="InterPro" id="IPR027475">
    <property type="entry name" value="Asparaginase/glutaminase_AS2"/>
</dbReference>
<dbReference type="Gene3D" id="3.40.50.1170">
    <property type="entry name" value="L-asparaginase, N-terminal domain"/>
    <property type="match status" value="1"/>
</dbReference>
<dbReference type="Gene3D" id="3.40.50.40">
    <property type="match status" value="1"/>
</dbReference>